<dbReference type="EnsemblMetazoa" id="AMAM005852-RA">
    <property type="protein sequence ID" value="AMAM005852-PA"/>
    <property type="gene ID" value="AMAM005852"/>
</dbReference>
<proteinExistence type="predicted"/>
<evidence type="ECO:0000313" key="3">
    <source>
        <dbReference type="EnsemblMetazoa" id="AMAM005852-PA"/>
    </source>
</evidence>
<sequence>MTIIKRCQLFNRIPVQKILVAVSQLFNQTTLQQYYEQDFTIPNRMASESIELLSAPFLMRLAIHPNQNLRSLFIVNSAVQRIPETITNLRNLRFLGIDKSNIRILDLRLLCDLPKLRTLQLHRNQISLLLPASKPSCVNSLRELLLNYNLLTTLDLALFAPFVHLERMFIEHNLMHSIVCSNQTSFPRLTLLVLGP</sequence>
<keyword evidence="2" id="KW-0677">Repeat</keyword>
<dbReference type="InterPro" id="IPR032675">
    <property type="entry name" value="LRR_dom_sf"/>
</dbReference>
<keyword evidence="1" id="KW-0433">Leucine-rich repeat</keyword>
<protein>
    <recommendedName>
        <fullName evidence="5">Leucine rich immune protein (Coil-less)</fullName>
    </recommendedName>
</protein>
<dbReference type="InterPro" id="IPR001611">
    <property type="entry name" value="Leu-rich_rpt"/>
</dbReference>
<reference evidence="3" key="2">
    <citation type="submission" date="2020-05" db="UniProtKB">
        <authorList>
            <consortium name="EnsemblMetazoa"/>
        </authorList>
    </citation>
    <scope>IDENTIFICATION</scope>
    <source>
        <strain evidence="3">maculatus3</strain>
    </source>
</reference>
<dbReference type="AlphaFoldDB" id="A0A182SFN3"/>
<evidence type="ECO:0000313" key="4">
    <source>
        <dbReference type="Proteomes" id="UP000075901"/>
    </source>
</evidence>
<dbReference type="InterPro" id="IPR003591">
    <property type="entry name" value="Leu-rich_rpt_typical-subtyp"/>
</dbReference>
<organism evidence="3 4">
    <name type="scientific">Anopheles maculatus</name>
    <dbReference type="NCBI Taxonomy" id="74869"/>
    <lineage>
        <taxon>Eukaryota</taxon>
        <taxon>Metazoa</taxon>
        <taxon>Ecdysozoa</taxon>
        <taxon>Arthropoda</taxon>
        <taxon>Hexapoda</taxon>
        <taxon>Insecta</taxon>
        <taxon>Pterygota</taxon>
        <taxon>Neoptera</taxon>
        <taxon>Endopterygota</taxon>
        <taxon>Diptera</taxon>
        <taxon>Nematocera</taxon>
        <taxon>Culicoidea</taxon>
        <taxon>Culicidae</taxon>
        <taxon>Anophelinae</taxon>
        <taxon>Anopheles</taxon>
        <taxon>Anopheles maculatus group</taxon>
    </lineage>
</organism>
<evidence type="ECO:0000256" key="2">
    <source>
        <dbReference type="ARBA" id="ARBA00022737"/>
    </source>
</evidence>
<keyword evidence="4" id="KW-1185">Reference proteome</keyword>
<name>A0A182SFN3_9DIPT</name>
<dbReference type="SMART" id="SM00369">
    <property type="entry name" value="LRR_TYP"/>
    <property type="match status" value="2"/>
</dbReference>
<evidence type="ECO:0000256" key="1">
    <source>
        <dbReference type="ARBA" id="ARBA00022614"/>
    </source>
</evidence>
<evidence type="ECO:0008006" key="5">
    <source>
        <dbReference type="Google" id="ProtNLM"/>
    </source>
</evidence>
<dbReference type="Proteomes" id="UP000075901">
    <property type="component" value="Unassembled WGS sequence"/>
</dbReference>
<dbReference type="VEuPathDB" id="VectorBase:AMAM005852"/>
<accession>A0A182SFN3</accession>
<reference evidence="4" key="1">
    <citation type="submission" date="2013-09" db="EMBL/GenBank/DDBJ databases">
        <title>The Genome Sequence of Anopheles maculatus species B.</title>
        <authorList>
            <consortium name="The Broad Institute Genomics Platform"/>
            <person name="Neafsey D.E."/>
            <person name="Besansky N."/>
            <person name="Howell P."/>
            <person name="Walton C."/>
            <person name="Young S.K."/>
            <person name="Zeng Q."/>
            <person name="Gargeya S."/>
            <person name="Fitzgerald M."/>
            <person name="Haas B."/>
            <person name="Abouelleil A."/>
            <person name="Allen A.W."/>
            <person name="Alvarado L."/>
            <person name="Arachchi H.M."/>
            <person name="Berlin A.M."/>
            <person name="Chapman S.B."/>
            <person name="Gainer-Dewar J."/>
            <person name="Goldberg J."/>
            <person name="Griggs A."/>
            <person name="Gujja S."/>
            <person name="Hansen M."/>
            <person name="Howarth C."/>
            <person name="Imamovic A."/>
            <person name="Ireland A."/>
            <person name="Larimer J."/>
            <person name="McCowan C."/>
            <person name="Murphy C."/>
            <person name="Pearson M."/>
            <person name="Poon T.W."/>
            <person name="Priest M."/>
            <person name="Roberts A."/>
            <person name="Saif S."/>
            <person name="Shea T."/>
            <person name="Sisk P."/>
            <person name="Sykes S."/>
            <person name="Wortman J."/>
            <person name="Nusbaum C."/>
            <person name="Birren B."/>
        </authorList>
    </citation>
    <scope>NUCLEOTIDE SEQUENCE [LARGE SCALE GENOMIC DNA]</scope>
    <source>
        <strain evidence="4">maculatus3</strain>
    </source>
</reference>
<dbReference type="Pfam" id="PF13855">
    <property type="entry name" value="LRR_8"/>
    <property type="match status" value="1"/>
</dbReference>
<dbReference type="Gene3D" id="3.80.10.10">
    <property type="entry name" value="Ribonuclease Inhibitor"/>
    <property type="match status" value="1"/>
</dbReference>
<dbReference type="SUPFAM" id="SSF52058">
    <property type="entry name" value="L domain-like"/>
    <property type="match status" value="1"/>
</dbReference>